<protein>
    <recommendedName>
        <fullName evidence="4">Lipoprotein</fullName>
    </recommendedName>
</protein>
<gene>
    <name evidence="2" type="ORF">RGR602_PC00753</name>
</gene>
<name>A0A0B4XDC7_9HYPH</name>
<evidence type="ECO:0000313" key="3">
    <source>
        <dbReference type="Proteomes" id="UP000031368"/>
    </source>
</evidence>
<dbReference type="Proteomes" id="UP000031368">
    <property type="component" value="Plasmid pRgalR602c"/>
</dbReference>
<geneLocation type="plasmid" evidence="2 3">
    <name>pRgalR602c</name>
</geneLocation>
<dbReference type="PROSITE" id="PS51257">
    <property type="entry name" value="PROKAR_LIPOPROTEIN"/>
    <property type="match status" value="1"/>
</dbReference>
<feature type="chain" id="PRO_5002111815" description="Lipoprotein" evidence="1">
    <location>
        <begin position="33"/>
        <end position="110"/>
    </location>
</feature>
<dbReference type="AlphaFoldDB" id="A0A0B4XDC7"/>
<keyword evidence="2" id="KW-0614">Plasmid</keyword>
<dbReference type="EMBL" id="CP006880">
    <property type="protein sequence ID" value="AJD44790.1"/>
    <property type="molecule type" value="Genomic_DNA"/>
</dbReference>
<sequence length="110" mass="12802">MLQRPSIDNRRPAVTILSIALLGLALSACVSAEERQYRDANTCQSFGAPYGSRAYTNCMLEQQARRDNARRESLERTRLTQEIARDAQVMADRARWDRCRRDPDRRECRR</sequence>
<evidence type="ECO:0000313" key="2">
    <source>
        <dbReference type="EMBL" id="AJD44790.1"/>
    </source>
</evidence>
<organism evidence="2 3">
    <name type="scientific">Rhizobium gallicum bv. gallicum R602sp</name>
    <dbReference type="NCBI Taxonomy" id="1041138"/>
    <lineage>
        <taxon>Bacteria</taxon>
        <taxon>Pseudomonadati</taxon>
        <taxon>Pseudomonadota</taxon>
        <taxon>Alphaproteobacteria</taxon>
        <taxon>Hyphomicrobiales</taxon>
        <taxon>Rhizobiaceae</taxon>
        <taxon>Rhizobium/Agrobacterium group</taxon>
        <taxon>Rhizobium</taxon>
    </lineage>
</organism>
<reference evidence="2 3" key="1">
    <citation type="submission" date="2013-11" db="EMBL/GenBank/DDBJ databases">
        <title>Complete genome sequence of Rhizobium gallicum bv. gallicum R602.</title>
        <authorList>
            <person name="Bustos P."/>
            <person name="Santamaria R.I."/>
            <person name="Lozano L."/>
            <person name="Acosta J.L."/>
            <person name="Ormeno-Orrillo E."/>
            <person name="Rogel M.A."/>
            <person name="Romero D."/>
            <person name="Cevallos M.A."/>
            <person name="Martinez-Romero E."/>
            <person name="Gonzalez V."/>
        </authorList>
    </citation>
    <scope>NUCLEOTIDE SEQUENCE [LARGE SCALE GENOMIC DNA]</scope>
    <source>
        <strain evidence="2 3">R602</strain>
        <plasmid evidence="2 3">pRgalR602c</plasmid>
    </source>
</reference>
<dbReference type="HOGENOM" id="CLU_2107441_0_0_5"/>
<evidence type="ECO:0000256" key="1">
    <source>
        <dbReference type="SAM" id="SignalP"/>
    </source>
</evidence>
<evidence type="ECO:0008006" key="4">
    <source>
        <dbReference type="Google" id="ProtNLM"/>
    </source>
</evidence>
<dbReference type="KEGG" id="rga:RGR602_PC00753"/>
<keyword evidence="3" id="KW-1185">Reference proteome</keyword>
<feature type="signal peptide" evidence="1">
    <location>
        <begin position="1"/>
        <end position="32"/>
    </location>
</feature>
<accession>A0A0B4XDC7</accession>
<proteinExistence type="predicted"/>
<keyword evidence="1" id="KW-0732">Signal</keyword>